<keyword evidence="3" id="KW-1185">Reference proteome</keyword>
<sequence length="316" mass="32991">MKRRRRPSQTVFWTITLSTALAVASVGTTVGIVHRSSVVAQAPVRSTAADVPAPGPAAPALKSAAAVAPARPEVSDAVRAVTAADADAAKDDDTQFGIAVLDRDTGDLAAGENGDVAFYSASVVKLFTVVAILHRTETDGLTLTAADRTDIERALSLSDDNAMDALWEQFGGPETVQQTIDLVGLQDTRPPSDPSQWGETLISARDVVAVYRYVLTSMPAADRDTIMNALGAAQDSGADGFDQAFGLLREPRLPDVAAKQGWMWFGSDFYLHTTGVVGSDDRYVVALLSKQPASEGSAAASTSVTAATNDVLAALG</sequence>
<dbReference type="EMBL" id="JAAXLA010000002">
    <property type="protein sequence ID" value="NMH96021.1"/>
    <property type="molecule type" value="Genomic_DNA"/>
</dbReference>
<gene>
    <name evidence="2" type="ORF">HF526_01570</name>
</gene>
<comment type="caution">
    <text evidence="2">The sequence shown here is derived from an EMBL/GenBank/DDBJ whole genome shotgun (WGS) entry which is preliminary data.</text>
</comment>
<dbReference type="GO" id="GO:0016787">
    <property type="term" value="F:hydrolase activity"/>
    <property type="evidence" value="ECO:0007669"/>
    <property type="project" value="UniProtKB-KW"/>
</dbReference>
<dbReference type="SUPFAM" id="SSF56601">
    <property type="entry name" value="beta-lactamase/transpeptidase-like"/>
    <property type="match status" value="1"/>
</dbReference>
<dbReference type="RefSeq" id="WP_169379391.1">
    <property type="nucleotide sequence ID" value="NZ_JAAXLA010000002.1"/>
</dbReference>
<reference evidence="2 3" key="1">
    <citation type="submission" date="2020-04" db="EMBL/GenBank/DDBJ databases">
        <authorList>
            <person name="Klaysubun C."/>
            <person name="Duangmal K."/>
            <person name="Lipun K."/>
        </authorList>
    </citation>
    <scope>NUCLEOTIDE SEQUENCE [LARGE SCALE GENOMIC DNA]</scope>
    <source>
        <strain evidence="2 3">K10HN5</strain>
    </source>
</reference>
<dbReference type="PANTHER" id="PTHR35333:SF3">
    <property type="entry name" value="BETA-LACTAMASE-TYPE TRANSPEPTIDASE FOLD CONTAINING PROTEIN"/>
    <property type="match status" value="1"/>
</dbReference>
<evidence type="ECO:0000313" key="3">
    <source>
        <dbReference type="Proteomes" id="UP000820669"/>
    </source>
</evidence>
<dbReference type="PANTHER" id="PTHR35333">
    <property type="entry name" value="BETA-LACTAMASE"/>
    <property type="match status" value="1"/>
</dbReference>
<feature type="domain" description="Beta-lactamase class A catalytic" evidence="1">
    <location>
        <begin position="151"/>
        <end position="288"/>
    </location>
</feature>
<dbReference type="InterPro" id="IPR012338">
    <property type="entry name" value="Beta-lactam/transpept-like"/>
</dbReference>
<dbReference type="Gene3D" id="3.40.710.10">
    <property type="entry name" value="DD-peptidase/beta-lactamase superfamily"/>
    <property type="match status" value="1"/>
</dbReference>
<keyword evidence="2" id="KW-0378">Hydrolase</keyword>
<dbReference type="Pfam" id="PF13354">
    <property type="entry name" value="Beta-lactamase2"/>
    <property type="match status" value="1"/>
</dbReference>
<dbReference type="Proteomes" id="UP000820669">
    <property type="component" value="Unassembled WGS sequence"/>
</dbReference>
<dbReference type="InterPro" id="IPR000871">
    <property type="entry name" value="Beta-lactam_class-A"/>
</dbReference>
<name>A0ABX1S360_9PSEU</name>
<dbReference type="InterPro" id="IPR045155">
    <property type="entry name" value="Beta-lactam_cat"/>
</dbReference>
<organism evidence="2 3">
    <name type="scientific">Pseudonocardia acidicola</name>
    <dbReference type="NCBI Taxonomy" id="2724939"/>
    <lineage>
        <taxon>Bacteria</taxon>
        <taxon>Bacillati</taxon>
        <taxon>Actinomycetota</taxon>
        <taxon>Actinomycetes</taxon>
        <taxon>Pseudonocardiales</taxon>
        <taxon>Pseudonocardiaceae</taxon>
        <taxon>Pseudonocardia</taxon>
    </lineage>
</organism>
<accession>A0ABX1S360</accession>
<proteinExistence type="predicted"/>
<evidence type="ECO:0000313" key="2">
    <source>
        <dbReference type="EMBL" id="NMH96021.1"/>
    </source>
</evidence>
<protein>
    <submittedName>
        <fullName evidence="2">Serine hydrolase</fullName>
    </submittedName>
</protein>
<evidence type="ECO:0000259" key="1">
    <source>
        <dbReference type="Pfam" id="PF13354"/>
    </source>
</evidence>